<dbReference type="SUPFAM" id="SSF52540">
    <property type="entry name" value="P-loop containing nucleoside triphosphate hydrolases"/>
    <property type="match status" value="1"/>
</dbReference>
<dbReference type="InterPro" id="IPR027417">
    <property type="entry name" value="P-loop_NTPase"/>
</dbReference>
<dbReference type="AlphaFoldDB" id="A0A5M9JD00"/>
<comment type="caution">
    <text evidence="1">The sequence shown here is derived from an EMBL/GenBank/DDBJ whole genome shotgun (WGS) entry which is preliminary data.</text>
</comment>
<protein>
    <recommendedName>
        <fullName evidence="3">NB-ARC domain-containing protein</fullName>
    </recommendedName>
</protein>
<sequence>MRFSDAGTKLIGPEELAIIGLMEAIFQLADSGTIFINRLNKLRSRTSVPGVFLSLNTLMPVKEKVSWLVGIIKQHVEKGAIQHANAESRQSVSSIIKICTFQLNYLSNRIFVATGSPISQRTAFISLFGKKKDILERVNFIDIQAKDLTCLLGYLNNVRPTPGPGPSISNPPTSLVPRVPCNDFVGRDKMLEVLQRKMNTTGQVALDGPPGIGKSEICLQYARKLQDKALMKWIFWIDGKDPTGSFATIARYLGLDLSNQESPASVVLQWITKSNDESLIIVDDVDDVDSTEQSYYTSERLIEALNESPGEASKRNDSIPKAKSLPPLPFKSTCSLGKIEVPNQNRRGNLLISSKALIAQNKTMEKRNLAVERVPSLNTLEATKLLKELIPKSLLSFESDYDDIRRLVGPLPGPLKHAAKYIEDTGITTAQYLSAFKKQHMIEEKSYHTPTSSDDDVQIAAMRISKTFSTNEMFISLLEILYSANVGNDRIIKSIETQLLEYSSDLERIWSKRAVQGNELENTLPAFIREHHKRLSCLLVPRDSVEQTDYFSFAPRRLSPINQSKAGVSRRSSFTLRGISDRISRQNSITEEQKQMVTSRITLTNNVRDETIDESKNLEQFYFDERAFSRFLINVLHDLNTLNQLEKKSPLFCQAEHISKLVPLATKAWTSSHQTVTVTYNVEWELPQVLDRDFSLDQSLSNIVAISGKADLAEAVTCGEYISKFWKHGTQLLDALSGAECQWGRNEMTSANGGIKLQILETKPRLEAEVDDGIEVNTSRTRSPVYRSHTLKVVVEGSEEVQSDIAQTLAWLAAAIRDSNFAKLHESRASMDYYLLDGTLNCTIKSLPLTPLVKFSIDSSCWHSLFTKSVVAIDYPPAKPRGSGQGLSIAVELLMSLARTTIITELYKGFVLQGFQYALVPVRNITTERAEAACSNAIIQWHLIDTRSLDVSSASLPNRADRGIRSVAKSIGIMNSFIEPGSQAFLGWCSKVNIHVGTDARNVQNGAAHLETPATNGPSNDALPYRDPKLGFLKSSARDAGRAIAIANITTNC</sequence>
<name>A0A5M9JD00_MONFR</name>
<proteinExistence type="predicted"/>
<dbReference type="Gene3D" id="3.40.50.300">
    <property type="entry name" value="P-loop containing nucleotide triphosphate hydrolases"/>
    <property type="match status" value="1"/>
</dbReference>
<evidence type="ECO:0008006" key="3">
    <source>
        <dbReference type="Google" id="ProtNLM"/>
    </source>
</evidence>
<reference evidence="1 2" key="1">
    <citation type="submission" date="2019-06" db="EMBL/GenBank/DDBJ databases">
        <title>Genome Sequence of the Brown Rot Fungal Pathogen Monilinia fructicola.</title>
        <authorList>
            <person name="De Miccolis Angelini R.M."/>
            <person name="Landi L."/>
            <person name="Abate D."/>
            <person name="Pollastro S."/>
            <person name="Romanazzi G."/>
            <person name="Faretra F."/>
        </authorList>
    </citation>
    <scope>NUCLEOTIDE SEQUENCE [LARGE SCALE GENOMIC DNA]</scope>
    <source>
        <strain evidence="1 2">Mfrc123</strain>
    </source>
</reference>
<gene>
    <name evidence="1" type="ORF">EYC84_008843</name>
</gene>
<accession>A0A5M9JD00</accession>
<dbReference type="VEuPathDB" id="FungiDB:MFRU_019g01080"/>
<evidence type="ECO:0000313" key="1">
    <source>
        <dbReference type="EMBL" id="KAA8566243.1"/>
    </source>
</evidence>
<evidence type="ECO:0000313" key="2">
    <source>
        <dbReference type="Proteomes" id="UP000322873"/>
    </source>
</evidence>
<organism evidence="1 2">
    <name type="scientific">Monilinia fructicola</name>
    <name type="common">Brown rot fungus</name>
    <name type="synonym">Ciboria fructicola</name>
    <dbReference type="NCBI Taxonomy" id="38448"/>
    <lineage>
        <taxon>Eukaryota</taxon>
        <taxon>Fungi</taxon>
        <taxon>Dikarya</taxon>
        <taxon>Ascomycota</taxon>
        <taxon>Pezizomycotina</taxon>
        <taxon>Leotiomycetes</taxon>
        <taxon>Helotiales</taxon>
        <taxon>Sclerotiniaceae</taxon>
        <taxon>Monilinia</taxon>
    </lineage>
</organism>
<keyword evidence="2" id="KW-1185">Reference proteome</keyword>
<dbReference type="EMBL" id="VICG01000012">
    <property type="protein sequence ID" value="KAA8566243.1"/>
    <property type="molecule type" value="Genomic_DNA"/>
</dbReference>
<dbReference type="Proteomes" id="UP000322873">
    <property type="component" value="Unassembled WGS sequence"/>
</dbReference>